<dbReference type="EMBL" id="JARJCN010000018">
    <property type="protein sequence ID" value="KAJ7092369.1"/>
    <property type="molecule type" value="Genomic_DNA"/>
</dbReference>
<name>A0AAD6XQP5_9AGAR</name>
<reference evidence="1" key="1">
    <citation type="submission" date="2023-03" db="EMBL/GenBank/DDBJ databases">
        <title>Massive genome expansion in bonnet fungi (Mycena s.s.) driven by repeated elements and novel gene families across ecological guilds.</title>
        <authorList>
            <consortium name="Lawrence Berkeley National Laboratory"/>
            <person name="Harder C.B."/>
            <person name="Miyauchi S."/>
            <person name="Viragh M."/>
            <person name="Kuo A."/>
            <person name="Thoen E."/>
            <person name="Andreopoulos B."/>
            <person name="Lu D."/>
            <person name="Skrede I."/>
            <person name="Drula E."/>
            <person name="Henrissat B."/>
            <person name="Morin E."/>
            <person name="Kohler A."/>
            <person name="Barry K."/>
            <person name="LaButti K."/>
            <person name="Morin E."/>
            <person name="Salamov A."/>
            <person name="Lipzen A."/>
            <person name="Mereny Z."/>
            <person name="Hegedus B."/>
            <person name="Baldrian P."/>
            <person name="Stursova M."/>
            <person name="Weitz H."/>
            <person name="Taylor A."/>
            <person name="Grigoriev I.V."/>
            <person name="Nagy L.G."/>
            <person name="Martin F."/>
            <person name="Kauserud H."/>
        </authorList>
    </citation>
    <scope>NUCLEOTIDE SEQUENCE</scope>
    <source>
        <strain evidence="1">CBHHK173m</strain>
    </source>
</reference>
<comment type="caution">
    <text evidence="1">The sequence shown here is derived from an EMBL/GenBank/DDBJ whole genome shotgun (WGS) entry which is preliminary data.</text>
</comment>
<protein>
    <recommendedName>
        <fullName evidence="3">Chromo domain-containing protein</fullName>
    </recommendedName>
</protein>
<evidence type="ECO:0000313" key="1">
    <source>
        <dbReference type="EMBL" id="KAJ7092369.1"/>
    </source>
</evidence>
<gene>
    <name evidence="1" type="ORF">B0H15DRAFT_761095</name>
</gene>
<feature type="non-terminal residue" evidence="1">
    <location>
        <position position="108"/>
    </location>
</feature>
<dbReference type="SUPFAM" id="SSF54160">
    <property type="entry name" value="Chromo domain-like"/>
    <property type="match status" value="1"/>
</dbReference>
<feature type="non-terminal residue" evidence="1">
    <location>
        <position position="1"/>
    </location>
</feature>
<dbReference type="AlphaFoldDB" id="A0AAD6XQP5"/>
<accession>A0AAD6XQP5</accession>
<proteinExistence type="predicted"/>
<keyword evidence="2" id="KW-1185">Reference proteome</keyword>
<evidence type="ECO:0000313" key="2">
    <source>
        <dbReference type="Proteomes" id="UP001222325"/>
    </source>
</evidence>
<dbReference type="Proteomes" id="UP001222325">
    <property type="component" value="Unassembled WGS sequence"/>
</dbReference>
<organism evidence="1 2">
    <name type="scientific">Mycena belliarum</name>
    <dbReference type="NCBI Taxonomy" id="1033014"/>
    <lineage>
        <taxon>Eukaryota</taxon>
        <taxon>Fungi</taxon>
        <taxon>Dikarya</taxon>
        <taxon>Basidiomycota</taxon>
        <taxon>Agaricomycotina</taxon>
        <taxon>Agaricomycetes</taxon>
        <taxon>Agaricomycetidae</taxon>
        <taxon>Agaricales</taxon>
        <taxon>Marasmiineae</taxon>
        <taxon>Mycenaceae</taxon>
        <taxon>Mycena</taxon>
    </lineage>
</organism>
<evidence type="ECO:0008006" key="3">
    <source>
        <dbReference type="Google" id="ProtNLM"/>
    </source>
</evidence>
<sequence>SFKLDLPSELKSRGIHPAFHSSLLRIHHPNDDRRFPGRQIPQITGFGEHTDEWEVDRVLSHAGKGSDSVFEIKWKSGDTAWFPYSEVSHLTMMAGYLEAYGAQTISGL</sequence>
<dbReference type="InterPro" id="IPR016197">
    <property type="entry name" value="Chromo-like_dom_sf"/>
</dbReference>